<dbReference type="Gene3D" id="3.40.640.10">
    <property type="entry name" value="Type I PLP-dependent aspartate aminotransferase-like (Major domain)"/>
    <property type="match status" value="1"/>
</dbReference>
<reference evidence="1" key="1">
    <citation type="journal article" date="2015" name="Nature">
        <title>Complex archaea that bridge the gap between prokaryotes and eukaryotes.</title>
        <authorList>
            <person name="Spang A."/>
            <person name="Saw J.H."/>
            <person name="Jorgensen S.L."/>
            <person name="Zaremba-Niedzwiedzka K."/>
            <person name="Martijn J."/>
            <person name="Lind A.E."/>
            <person name="van Eijk R."/>
            <person name="Schleper C."/>
            <person name="Guy L."/>
            <person name="Ettema T.J."/>
        </authorList>
    </citation>
    <scope>NUCLEOTIDE SEQUENCE</scope>
</reference>
<organism evidence="1">
    <name type="scientific">marine sediment metagenome</name>
    <dbReference type="NCBI Taxonomy" id="412755"/>
    <lineage>
        <taxon>unclassified sequences</taxon>
        <taxon>metagenomes</taxon>
        <taxon>ecological metagenomes</taxon>
    </lineage>
</organism>
<dbReference type="EMBL" id="LAZR01033308">
    <property type="protein sequence ID" value="KKL48478.1"/>
    <property type="molecule type" value="Genomic_DNA"/>
</dbReference>
<gene>
    <name evidence="1" type="ORF">LCGC14_2325090</name>
</gene>
<evidence type="ECO:0000313" key="1">
    <source>
        <dbReference type="EMBL" id="KKL48478.1"/>
    </source>
</evidence>
<dbReference type="Pfam" id="PF01041">
    <property type="entry name" value="DegT_DnrJ_EryC1"/>
    <property type="match status" value="1"/>
</dbReference>
<evidence type="ECO:0008006" key="2">
    <source>
        <dbReference type="Google" id="ProtNLM"/>
    </source>
</evidence>
<dbReference type="CDD" id="cd00616">
    <property type="entry name" value="AHBA_syn"/>
    <property type="match status" value="1"/>
</dbReference>
<dbReference type="GO" id="GO:0008483">
    <property type="term" value="F:transaminase activity"/>
    <property type="evidence" value="ECO:0007669"/>
    <property type="project" value="TreeGrafter"/>
</dbReference>
<name>A0A0F9CGM7_9ZZZZ</name>
<dbReference type="PANTHER" id="PTHR30244">
    <property type="entry name" value="TRANSAMINASE"/>
    <property type="match status" value="1"/>
</dbReference>
<dbReference type="GO" id="GO:0030170">
    <property type="term" value="F:pyridoxal phosphate binding"/>
    <property type="evidence" value="ECO:0007669"/>
    <property type="project" value="TreeGrafter"/>
</dbReference>
<dbReference type="AlphaFoldDB" id="A0A0F9CGM7"/>
<dbReference type="PANTHER" id="PTHR30244:SF34">
    <property type="entry name" value="DTDP-4-AMINO-4,6-DIDEOXYGALACTOSE TRANSAMINASE"/>
    <property type="match status" value="1"/>
</dbReference>
<sequence length="311" mass="33857">MTPLTTSKLALLGGPKSVLADQGDLFSWPIVTEEDEQAVLDVLRRGAMSNHEITVEFEKDVRQWFDVPHALAYCNGTASILGAMFGCGIGKGDEVIVPAHTYWASVLPVLTLRAVPIFADSDPVSLCIDPADIARKITPRTRAILVVHLFGHPCDMDPILDLAAKHDIKVIEDVSHAQGGHYKGKLLGTLGDAGAFSMMAGKSLVAGEGGMLITRDRNIYHRALAYGFYVRFPGEASDVDPELLQYQGLPLGGFKHRINQTCSAMGRVQLKHYSERIAEIQRAMNHFWDLLEGAPGLRAHRTCEPGSDMGG</sequence>
<dbReference type="SUPFAM" id="SSF53383">
    <property type="entry name" value="PLP-dependent transferases"/>
    <property type="match status" value="1"/>
</dbReference>
<proteinExistence type="predicted"/>
<comment type="caution">
    <text evidence="1">The sequence shown here is derived from an EMBL/GenBank/DDBJ whole genome shotgun (WGS) entry which is preliminary data.</text>
</comment>
<protein>
    <recommendedName>
        <fullName evidence="2">DegT/DnrJ/EryC1/StrS family aminotransferase</fullName>
    </recommendedName>
</protein>
<dbReference type="GO" id="GO:0000271">
    <property type="term" value="P:polysaccharide biosynthetic process"/>
    <property type="evidence" value="ECO:0007669"/>
    <property type="project" value="TreeGrafter"/>
</dbReference>
<dbReference type="InterPro" id="IPR015421">
    <property type="entry name" value="PyrdxlP-dep_Trfase_major"/>
</dbReference>
<dbReference type="InterPro" id="IPR000653">
    <property type="entry name" value="DegT/StrS_aminotransferase"/>
</dbReference>
<dbReference type="InterPro" id="IPR015424">
    <property type="entry name" value="PyrdxlP-dep_Trfase"/>
</dbReference>
<accession>A0A0F9CGM7</accession>
<feature type="non-terminal residue" evidence="1">
    <location>
        <position position="311"/>
    </location>
</feature>